<gene>
    <name evidence="1" type="ORF">DLM85_00925</name>
</gene>
<comment type="caution">
    <text evidence="1">The sequence shown here is derived from an EMBL/GenBank/DDBJ whole genome shotgun (WGS) entry which is preliminary data.</text>
</comment>
<name>A0A328BQV5_9BACT</name>
<reference evidence="2" key="1">
    <citation type="submission" date="2018-05" db="EMBL/GenBank/DDBJ databases">
        <authorList>
            <person name="Nie L."/>
        </authorList>
    </citation>
    <scope>NUCLEOTIDE SEQUENCE [LARGE SCALE GENOMIC DNA]</scope>
    <source>
        <strain evidence="2">NL</strain>
    </source>
</reference>
<dbReference type="Gene3D" id="3.40.50.300">
    <property type="entry name" value="P-loop containing nucleotide triphosphate hydrolases"/>
    <property type="match status" value="1"/>
</dbReference>
<sequence>MAAHDLVFDFVLKPGPLTTRNAMRVLALAGYPPAVVADARAVAARLDEQQAQRPPLLPQ</sequence>
<dbReference type="RefSeq" id="WP_111476199.1">
    <property type="nucleotide sequence ID" value="NZ_QHKM01000001.1"/>
</dbReference>
<evidence type="ECO:0000313" key="2">
    <source>
        <dbReference type="Proteomes" id="UP000248553"/>
    </source>
</evidence>
<organism evidence="1 2">
    <name type="scientific">Hymenobacter edaphi</name>
    <dbReference type="NCBI Taxonomy" id="2211146"/>
    <lineage>
        <taxon>Bacteria</taxon>
        <taxon>Pseudomonadati</taxon>
        <taxon>Bacteroidota</taxon>
        <taxon>Cytophagia</taxon>
        <taxon>Cytophagales</taxon>
        <taxon>Hymenobacteraceae</taxon>
        <taxon>Hymenobacter</taxon>
    </lineage>
</organism>
<protein>
    <submittedName>
        <fullName evidence="1">Uncharacterized protein</fullName>
    </submittedName>
</protein>
<evidence type="ECO:0000313" key="1">
    <source>
        <dbReference type="EMBL" id="RAK69463.1"/>
    </source>
</evidence>
<dbReference type="InterPro" id="IPR027417">
    <property type="entry name" value="P-loop_NTPase"/>
</dbReference>
<dbReference type="Proteomes" id="UP000248553">
    <property type="component" value="Unassembled WGS sequence"/>
</dbReference>
<keyword evidence="2" id="KW-1185">Reference proteome</keyword>
<dbReference type="AlphaFoldDB" id="A0A328BQV5"/>
<proteinExistence type="predicted"/>
<accession>A0A328BQV5</accession>
<dbReference type="EMBL" id="QHKM01000001">
    <property type="protein sequence ID" value="RAK69463.1"/>
    <property type="molecule type" value="Genomic_DNA"/>
</dbReference>